<protein>
    <submittedName>
        <fullName evidence="6">8-amino-7-oxononanoate synthase</fullName>
        <ecNumber evidence="6">2.3.1.47</ecNumber>
    </submittedName>
</protein>
<evidence type="ECO:0000259" key="5">
    <source>
        <dbReference type="Pfam" id="PF00155"/>
    </source>
</evidence>
<dbReference type="GO" id="GO:0030170">
    <property type="term" value="F:pyridoxal phosphate binding"/>
    <property type="evidence" value="ECO:0007669"/>
    <property type="project" value="InterPro"/>
</dbReference>
<keyword evidence="7" id="KW-1185">Reference proteome</keyword>
<keyword evidence="3 6" id="KW-0808">Transferase</keyword>
<evidence type="ECO:0000256" key="1">
    <source>
        <dbReference type="ARBA" id="ARBA00001933"/>
    </source>
</evidence>
<organism evidence="6 7">
    <name type="scientific">Candidatus Hydrogenisulfobacillus filiaventi</name>
    <dbReference type="NCBI Taxonomy" id="2707344"/>
    <lineage>
        <taxon>Bacteria</taxon>
        <taxon>Bacillati</taxon>
        <taxon>Bacillota</taxon>
        <taxon>Clostridia</taxon>
        <taxon>Eubacteriales</taxon>
        <taxon>Clostridiales Family XVII. Incertae Sedis</taxon>
        <taxon>Candidatus Hydrogenisulfobacillus</taxon>
    </lineage>
</organism>
<evidence type="ECO:0000256" key="2">
    <source>
        <dbReference type="ARBA" id="ARBA00011738"/>
    </source>
</evidence>
<comment type="cofactor">
    <cofactor evidence="1">
        <name>pyridoxal 5'-phosphate</name>
        <dbReference type="ChEBI" id="CHEBI:597326"/>
    </cofactor>
</comment>
<dbReference type="PANTHER" id="PTHR13693:SF100">
    <property type="entry name" value="8-AMINO-7-OXONONANOATE SYNTHASE"/>
    <property type="match status" value="1"/>
</dbReference>
<dbReference type="Pfam" id="PF00155">
    <property type="entry name" value="Aminotran_1_2"/>
    <property type="match status" value="1"/>
</dbReference>
<dbReference type="InterPro" id="IPR015424">
    <property type="entry name" value="PyrdxlP-dep_Trfase"/>
</dbReference>
<dbReference type="KEGG" id="hfv:R50_2532"/>
<evidence type="ECO:0000256" key="4">
    <source>
        <dbReference type="ARBA" id="ARBA00022898"/>
    </source>
</evidence>
<dbReference type="GO" id="GO:0009102">
    <property type="term" value="P:biotin biosynthetic process"/>
    <property type="evidence" value="ECO:0007669"/>
    <property type="project" value="TreeGrafter"/>
</dbReference>
<dbReference type="PANTHER" id="PTHR13693">
    <property type="entry name" value="CLASS II AMINOTRANSFERASE/8-AMINO-7-OXONONANOATE SYNTHASE"/>
    <property type="match status" value="1"/>
</dbReference>
<evidence type="ECO:0000313" key="6">
    <source>
        <dbReference type="EMBL" id="CAB1130024.1"/>
    </source>
</evidence>
<accession>A0A6F8ZJA9</accession>
<comment type="subunit">
    <text evidence="2">Homodimer.</text>
</comment>
<reference evidence="6 7" key="1">
    <citation type="submission" date="2020-02" db="EMBL/GenBank/DDBJ databases">
        <authorList>
            <person name="Hogendoorn C."/>
        </authorList>
    </citation>
    <scope>NUCLEOTIDE SEQUENCE [LARGE SCALE GENOMIC DNA]</scope>
    <source>
        <strain evidence="6">R501</strain>
    </source>
</reference>
<gene>
    <name evidence="6" type="primary">bioF</name>
    <name evidence="6" type="ORF">R50_2532</name>
</gene>
<keyword evidence="4" id="KW-0663">Pyridoxal phosphate</keyword>
<dbReference type="SUPFAM" id="SSF53383">
    <property type="entry name" value="PLP-dependent transferases"/>
    <property type="match status" value="1"/>
</dbReference>
<dbReference type="InterPro" id="IPR015422">
    <property type="entry name" value="PyrdxlP-dep_Trfase_small"/>
</dbReference>
<dbReference type="EMBL" id="LR778114">
    <property type="protein sequence ID" value="CAB1130024.1"/>
    <property type="molecule type" value="Genomic_DNA"/>
</dbReference>
<dbReference type="InterPro" id="IPR015421">
    <property type="entry name" value="PyrdxlP-dep_Trfase_major"/>
</dbReference>
<dbReference type="Proteomes" id="UP000503399">
    <property type="component" value="Chromosome"/>
</dbReference>
<dbReference type="Gene3D" id="3.90.1150.10">
    <property type="entry name" value="Aspartate Aminotransferase, domain 1"/>
    <property type="match status" value="1"/>
</dbReference>
<dbReference type="EC" id="2.3.1.47" evidence="6"/>
<proteinExistence type="predicted"/>
<evidence type="ECO:0000313" key="7">
    <source>
        <dbReference type="Proteomes" id="UP000503399"/>
    </source>
</evidence>
<dbReference type="AlphaFoldDB" id="A0A6F8ZJA9"/>
<name>A0A6F8ZJA9_9FIRM</name>
<sequence length="395" mass="41310">MDTYERELDRLRAQDLERQLIETGQGADPVLTVDGRPYLNLSGTDYLSLSRHPAVLAAARAALDREGFQAGGSCLVTGHDPAHGALERRVAAWQRQPAALVLPTGYQAALGTVAALGRDGVIFSDALSHAALIDGCRLARARVVVYRHGDVGDLARRLRAEPPPPPGRPRLIVTDGVFSMDGDTAPLPELAQLAATYDAVLVVDDAHGVGVLGATGAGLTEAAGISPGRLVLVGSFSKALGLQGGFVAAAEPVIRFLINRARPFIFSSGLLPPLAAAARAAIDVAAADGDRRRRLQAHAARLRSGLTACGYRVPPTAYPGLPIVPVLTGDARRALDLAAALRARGLWVTPIRPPAVPDGASRLRLTVQAAHQPDQIEEALAAFQALAPRFAPAGP</sequence>
<dbReference type="GO" id="GO:0008710">
    <property type="term" value="F:8-amino-7-oxononanoate synthase activity"/>
    <property type="evidence" value="ECO:0007669"/>
    <property type="project" value="UniProtKB-EC"/>
</dbReference>
<keyword evidence="6" id="KW-0012">Acyltransferase</keyword>
<dbReference type="InterPro" id="IPR050087">
    <property type="entry name" value="AON_synthase_class-II"/>
</dbReference>
<dbReference type="Gene3D" id="3.40.640.10">
    <property type="entry name" value="Type I PLP-dependent aspartate aminotransferase-like (Major domain)"/>
    <property type="match status" value="1"/>
</dbReference>
<feature type="domain" description="Aminotransferase class I/classII large" evidence="5">
    <location>
        <begin position="38"/>
        <end position="382"/>
    </location>
</feature>
<dbReference type="InterPro" id="IPR004839">
    <property type="entry name" value="Aminotransferase_I/II_large"/>
</dbReference>
<evidence type="ECO:0000256" key="3">
    <source>
        <dbReference type="ARBA" id="ARBA00022679"/>
    </source>
</evidence>